<keyword evidence="7" id="KW-1185">Reference proteome</keyword>
<dbReference type="InterPro" id="IPR001611">
    <property type="entry name" value="Leu-rich_rpt"/>
</dbReference>
<evidence type="ECO:0000313" key="7">
    <source>
        <dbReference type="Proteomes" id="UP001318040"/>
    </source>
</evidence>
<dbReference type="Proteomes" id="UP001318040">
    <property type="component" value="Chromosome 47"/>
</dbReference>
<feature type="region of interest" description="Disordered" evidence="4">
    <location>
        <begin position="294"/>
        <end position="510"/>
    </location>
</feature>
<dbReference type="Gene3D" id="3.80.10.10">
    <property type="entry name" value="Ribonuclease Inhibitor"/>
    <property type="match status" value="1"/>
</dbReference>
<keyword evidence="5" id="KW-0472">Membrane</keyword>
<dbReference type="FunFam" id="3.80.10.10:FF:000007">
    <property type="entry name" value="Leucine-rich repeat and calponin homology domain-containing protein 1 isoform 3"/>
    <property type="match status" value="1"/>
</dbReference>
<sequence length="703" mass="76170">MAAAAASTAAASAPPALGGAALLHRSVERALEDACLSGVLNLSGRKLKDFPRSTASFDLSDVTEADLSRNRLSEVPLDVCHYVSMETLYLYHNCIKSIPDPLGNLQVLTYLNLSRNQLGSLPVHVCKLPMLKVLVLSNNKIGSLPPDIGQLCSLLELDVSCNELEVLPPEMGSLSLLRELNVRRNRLTCLPDELSRLPLVSLDFACNRVTEIPLCYRRLRGLQVIQLDNNPLRLPPAQVCVKGKVHIMKFLTVEACRIEGRYEPFETPEQLKRPIPKRFVDSCVEDSVRERSWRPDSGIVSDSSDKRFETEEEPCADSPKKSSTSDPAPALLPAPYSSSVVVEEEEEKQPPLVNGSAPGARHEHDRAASAREAAGVPVKEPPPAALPGHVTGRTEATSNSREPPAMEPHRSGAVQWEGASSGEQSGADAHRKLAKMDSIPEGEPQASGDNGGDRASPSSQHAMAAGQGGAYSTAAASNGPSGARASSSSPPAQERAASHSGDWHPFGLKPRSAFSLQKSRLHPLIPENPNFTVRRKMEQMKEEIKLIEQLRENIESRLNRCLPLDMGSALMDGVMLCNLANHVRPRSVPIIYEPSPAVPQLSMTKCRKNVESFLNACKRIGVPKSALCSPYELTQGNLSAIHVTVSALLEQAEPRPLGADADAALVAIPLMGRRPVHELVGFCLFYLLAMLMLLYALHGVSLF</sequence>
<evidence type="ECO:0000313" key="8">
    <source>
        <dbReference type="RefSeq" id="XP_032827926.1"/>
    </source>
</evidence>
<dbReference type="Pfam" id="PF00307">
    <property type="entry name" value="CH"/>
    <property type="match status" value="1"/>
</dbReference>
<feature type="transmembrane region" description="Helical" evidence="5">
    <location>
        <begin position="679"/>
        <end position="697"/>
    </location>
</feature>
<dbReference type="InterPro" id="IPR032675">
    <property type="entry name" value="LRR_dom_sf"/>
</dbReference>
<dbReference type="SUPFAM" id="SSF47576">
    <property type="entry name" value="Calponin-homology domain, CH-domain"/>
    <property type="match status" value="1"/>
</dbReference>
<keyword evidence="3" id="KW-0175">Coiled coil</keyword>
<feature type="compositionally biased region" description="Low complexity" evidence="4">
    <location>
        <begin position="322"/>
        <end position="341"/>
    </location>
</feature>
<dbReference type="PROSITE" id="PS51450">
    <property type="entry name" value="LRR"/>
    <property type="match status" value="2"/>
</dbReference>
<evidence type="ECO:0000256" key="2">
    <source>
        <dbReference type="ARBA" id="ARBA00022737"/>
    </source>
</evidence>
<dbReference type="SMART" id="SM00369">
    <property type="entry name" value="LRR_TYP"/>
    <property type="match status" value="6"/>
</dbReference>
<feature type="compositionally biased region" description="Basic and acidic residues" evidence="4">
    <location>
        <begin position="360"/>
        <end position="369"/>
    </location>
</feature>
<dbReference type="PANTHER" id="PTHR48051">
    <property type="match status" value="1"/>
</dbReference>
<keyword evidence="2" id="KW-0677">Repeat</keyword>
<keyword evidence="1" id="KW-0433">Leucine-rich repeat</keyword>
<dbReference type="SMART" id="SM00033">
    <property type="entry name" value="CH"/>
    <property type="match status" value="1"/>
</dbReference>
<dbReference type="InterPro" id="IPR036872">
    <property type="entry name" value="CH_dom_sf"/>
</dbReference>
<dbReference type="RefSeq" id="XP_032827926.1">
    <property type="nucleotide sequence ID" value="XM_032972035.1"/>
</dbReference>
<proteinExistence type="predicted"/>
<keyword evidence="5" id="KW-0812">Transmembrane</keyword>
<organism evidence="7 8">
    <name type="scientific">Petromyzon marinus</name>
    <name type="common">Sea lamprey</name>
    <dbReference type="NCBI Taxonomy" id="7757"/>
    <lineage>
        <taxon>Eukaryota</taxon>
        <taxon>Metazoa</taxon>
        <taxon>Chordata</taxon>
        <taxon>Craniata</taxon>
        <taxon>Vertebrata</taxon>
        <taxon>Cyclostomata</taxon>
        <taxon>Hyperoartia</taxon>
        <taxon>Petromyzontiformes</taxon>
        <taxon>Petromyzontidae</taxon>
        <taxon>Petromyzon</taxon>
    </lineage>
</organism>
<dbReference type="InterPro" id="IPR055414">
    <property type="entry name" value="LRR_R13L4/SHOC2-like"/>
</dbReference>
<accession>A0AAJ7U3D8</accession>
<dbReference type="SMART" id="SM00364">
    <property type="entry name" value="LRR_BAC"/>
    <property type="match status" value="4"/>
</dbReference>
<keyword evidence="5" id="KW-1133">Transmembrane helix</keyword>
<dbReference type="InterPro" id="IPR050216">
    <property type="entry name" value="LRR_domain-containing"/>
</dbReference>
<protein>
    <submittedName>
        <fullName evidence="8">Leucine-rich repeat and calponin homology domain-containing protein 2-like isoform X2</fullName>
    </submittedName>
</protein>
<evidence type="ECO:0000256" key="4">
    <source>
        <dbReference type="SAM" id="MobiDB-lite"/>
    </source>
</evidence>
<feature type="domain" description="Calponin-homology (CH)" evidence="6">
    <location>
        <begin position="540"/>
        <end position="653"/>
    </location>
</feature>
<feature type="compositionally biased region" description="Low complexity" evidence="4">
    <location>
        <begin position="474"/>
        <end position="495"/>
    </location>
</feature>
<dbReference type="InterPro" id="IPR003591">
    <property type="entry name" value="Leu-rich_rpt_typical-subtyp"/>
</dbReference>
<evidence type="ECO:0000256" key="3">
    <source>
        <dbReference type="SAM" id="Coils"/>
    </source>
</evidence>
<gene>
    <name evidence="8" type="primary">LOC116952570</name>
</gene>
<dbReference type="InterPro" id="IPR001715">
    <property type="entry name" value="CH_dom"/>
</dbReference>
<dbReference type="SUPFAM" id="SSF52058">
    <property type="entry name" value="L domain-like"/>
    <property type="match status" value="1"/>
</dbReference>
<name>A0AAJ7U3D8_PETMA</name>
<evidence type="ECO:0000256" key="1">
    <source>
        <dbReference type="ARBA" id="ARBA00022614"/>
    </source>
</evidence>
<evidence type="ECO:0000256" key="5">
    <source>
        <dbReference type="SAM" id="Phobius"/>
    </source>
</evidence>
<dbReference type="AlphaFoldDB" id="A0AAJ7U3D8"/>
<dbReference type="Pfam" id="PF23598">
    <property type="entry name" value="LRR_14"/>
    <property type="match status" value="1"/>
</dbReference>
<dbReference type="PROSITE" id="PS50021">
    <property type="entry name" value="CH"/>
    <property type="match status" value="1"/>
</dbReference>
<dbReference type="GO" id="GO:0005737">
    <property type="term" value="C:cytoplasm"/>
    <property type="evidence" value="ECO:0007669"/>
    <property type="project" value="TreeGrafter"/>
</dbReference>
<dbReference type="Gene3D" id="1.10.418.10">
    <property type="entry name" value="Calponin-like domain"/>
    <property type="match status" value="1"/>
</dbReference>
<evidence type="ECO:0000259" key="6">
    <source>
        <dbReference type="PROSITE" id="PS50021"/>
    </source>
</evidence>
<feature type="coiled-coil region" evidence="3">
    <location>
        <begin position="533"/>
        <end position="560"/>
    </location>
</feature>
<dbReference type="PANTHER" id="PTHR48051:SF21">
    <property type="entry name" value="CALPONIN-HOMOLOGY (CH) DOMAIN-CONTAINING PROTEIN"/>
    <property type="match status" value="1"/>
</dbReference>
<reference evidence="8" key="1">
    <citation type="submission" date="2025-08" db="UniProtKB">
        <authorList>
            <consortium name="RefSeq"/>
        </authorList>
    </citation>
    <scope>IDENTIFICATION</scope>
    <source>
        <tissue evidence="8">Sperm</tissue>
    </source>
</reference>